<gene>
    <name evidence="1" type="ORF">POM88_001729</name>
</gene>
<keyword evidence="2" id="KW-1185">Reference proteome</keyword>
<sequence length="124" mass="13454">MDSCATIVVIYHGYFARINTLCNVLGGGYVCSSRGSPNCTSPPPSKVVNQNDIAWNLLYEAAGEVEKMRRFGEAAAKAIVAHFGDARRPNGPSPVFVQVKNTHNSNPGLYSNQCMSYQLQANQT</sequence>
<dbReference type="Proteomes" id="UP001237642">
    <property type="component" value="Unassembled WGS sequence"/>
</dbReference>
<comment type="caution">
    <text evidence="1">The sequence shown here is derived from an EMBL/GenBank/DDBJ whole genome shotgun (WGS) entry which is preliminary data.</text>
</comment>
<reference evidence="1" key="2">
    <citation type="submission" date="2023-05" db="EMBL/GenBank/DDBJ databases">
        <authorList>
            <person name="Schelkunov M.I."/>
        </authorList>
    </citation>
    <scope>NUCLEOTIDE SEQUENCE</scope>
    <source>
        <strain evidence="1">Hsosn_3</strain>
        <tissue evidence="1">Leaf</tissue>
    </source>
</reference>
<dbReference type="EMBL" id="JAUIZM010000001">
    <property type="protein sequence ID" value="KAK1402124.1"/>
    <property type="molecule type" value="Genomic_DNA"/>
</dbReference>
<name>A0AAD8N9W4_9APIA</name>
<protein>
    <submittedName>
        <fullName evidence="1">Uncharacterized protein</fullName>
    </submittedName>
</protein>
<accession>A0AAD8N9W4</accession>
<proteinExistence type="predicted"/>
<organism evidence="1 2">
    <name type="scientific">Heracleum sosnowskyi</name>
    <dbReference type="NCBI Taxonomy" id="360622"/>
    <lineage>
        <taxon>Eukaryota</taxon>
        <taxon>Viridiplantae</taxon>
        <taxon>Streptophyta</taxon>
        <taxon>Embryophyta</taxon>
        <taxon>Tracheophyta</taxon>
        <taxon>Spermatophyta</taxon>
        <taxon>Magnoliopsida</taxon>
        <taxon>eudicotyledons</taxon>
        <taxon>Gunneridae</taxon>
        <taxon>Pentapetalae</taxon>
        <taxon>asterids</taxon>
        <taxon>campanulids</taxon>
        <taxon>Apiales</taxon>
        <taxon>Apiaceae</taxon>
        <taxon>Apioideae</taxon>
        <taxon>apioid superclade</taxon>
        <taxon>Tordylieae</taxon>
        <taxon>Tordyliinae</taxon>
        <taxon>Heracleum</taxon>
    </lineage>
</organism>
<reference evidence="1" key="1">
    <citation type="submission" date="2023-02" db="EMBL/GenBank/DDBJ databases">
        <title>Genome of toxic invasive species Heracleum sosnowskyi carries increased number of genes despite the absence of recent whole-genome duplications.</title>
        <authorList>
            <person name="Schelkunov M."/>
            <person name="Shtratnikova V."/>
            <person name="Makarenko M."/>
            <person name="Klepikova A."/>
            <person name="Omelchenko D."/>
            <person name="Novikova G."/>
            <person name="Obukhova E."/>
            <person name="Bogdanov V."/>
            <person name="Penin A."/>
            <person name="Logacheva M."/>
        </authorList>
    </citation>
    <scope>NUCLEOTIDE SEQUENCE</scope>
    <source>
        <strain evidence="1">Hsosn_3</strain>
        <tissue evidence="1">Leaf</tissue>
    </source>
</reference>
<evidence type="ECO:0000313" key="2">
    <source>
        <dbReference type="Proteomes" id="UP001237642"/>
    </source>
</evidence>
<evidence type="ECO:0000313" key="1">
    <source>
        <dbReference type="EMBL" id="KAK1402124.1"/>
    </source>
</evidence>
<dbReference type="AlphaFoldDB" id="A0AAD8N9W4"/>